<dbReference type="Pfam" id="PF01509">
    <property type="entry name" value="TruB_N"/>
    <property type="match status" value="1"/>
</dbReference>
<name>A0A8J5XQA8_DIALT</name>
<gene>
    <name evidence="8" type="ORF">KFE25_013367</name>
</gene>
<dbReference type="OrthoDB" id="9995526at2759"/>
<dbReference type="NCBIfam" id="TIGR00431">
    <property type="entry name" value="TruB"/>
    <property type="match status" value="1"/>
</dbReference>
<dbReference type="GO" id="GO:0160148">
    <property type="term" value="F:tRNA pseudouridine(55) synthase activity"/>
    <property type="evidence" value="ECO:0007669"/>
    <property type="project" value="UniProtKB-EC"/>
</dbReference>
<dbReference type="EMBL" id="JAGTXO010000004">
    <property type="protein sequence ID" value="KAG8468284.1"/>
    <property type="molecule type" value="Genomic_DNA"/>
</dbReference>
<feature type="compositionally biased region" description="Low complexity" evidence="5">
    <location>
        <begin position="336"/>
        <end position="354"/>
    </location>
</feature>
<feature type="domain" description="Pseudouridine synthase II N-terminal" evidence="6">
    <location>
        <begin position="112"/>
        <end position="265"/>
    </location>
</feature>
<dbReference type="Gene3D" id="3.30.2350.10">
    <property type="entry name" value="Pseudouridine synthase"/>
    <property type="match status" value="1"/>
</dbReference>
<dbReference type="InterPro" id="IPR020103">
    <property type="entry name" value="PsdUridine_synth_cat_dom_sf"/>
</dbReference>
<keyword evidence="3" id="KW-0819">tRNA processing</keyword>
<protein>
    <recommendedName>
        <fullName evidence="2">tRNA pseudouridine(55) synthase</fullName>
        <ecNumber evidence="2">5.4.99.25</ecNumber>
    </recommendedName>
</protein>
<dbReference type="EC" id="5.4.99.25" evidence="2"/>
<evidence type="ECO:0000313" key="9">
    <source>
        <dbReference type="Proteomes" id="UP000751190"/>
    </source>
</evidence>
<sequence length="381" mass="40398">MFCAVLTLVHAMSARARAPLRHRGEMALGRAHARRAHALRATPLLNGAVDGRAPDGSPDAQLDAPLGGELHGLFVAYKPQNWSSFQVVNCIKHTLNRHHEIPRPPGGRRRGHKVGHGGTLDPLATGLLVIGVGRGCRELQNYLKGPKAYRARMTFGIETDTQDSTGAVIRSADAAHVTLEAIRAQLPALTGEIVQRPPAFSAISINGTRSYALARAGELTEADMQPRAVHVHELRVTALERRSGADGTERLEAELYVECGGGTYIRSLIVDLARALGTAAHMSALERTKQGPFELDGGVRALAEEDFRSASAIVCALSLASAHLAAQKPPQLPVDALPVDGPVADAPAFAPAPAGQRQTASELPPGLRADGEQERREASAA</sequence>
<dbReference type="GO" id="GO:1990481">
    <property type="term" value="P:mRNA pseudouridine synthesis"/>
    <property type="evidence" value="ECO:0007669"/>
    <property type="project" value="TreeGrafter"/>
</dbReference>
<feature type="compositionally biased region" description="Basic and acidic residues" evidence="5">
    <location>
        <begin position="369"/>
        <end position="381"/>
    </location>
</feature>
<evidence type="ECO:0000259" key="7">
    <source>
        <dbReference type="Pfam" id="PF16198"/>
    </source>
</evidence>
<dbReference type="InterPro" id="IPR002501">
    <property type="entry name" value="PsdUridine_synth_N"/>
</dbReference>
<reference evidence="8" key="1">
    <citation type="submission" date="2021-05" db="EMBL/GenBank/DDBJ databases">
        <title>The genome of the haptophyte Pavlova lutheri (Diacronema luteri, Pavlovales) - a model for lipid biosynthesis in eukaryotic algae.</title>
        <authorList>
            <person name="Hulatt C.J."/>
            <person name="Posewitz M.C."/>
        </authorList>
    </citation>
    <scope>NUCLEOTIDE SEQUENCE</scope>
    <source>
        <strain evidence="8">NIVA-4/92</strain>
    </source>
</reference>
<evidence type="ECO:0000256" key="2">
    <source>
        <dbReference type="ARBA" id="ARBA00012787"/>
    </source>
</evidence>
<evidence type="ECO:0000256" key="3">
    <source>
        <dbReference type="ARBA" id="ARBA00022694"/>
    </source>
</evidence>
<dbReference type="SUPFAM" id="SSF55120">
    <property type="entry name" value="Pseudouridine synthase"/>
    <property type="match status" value="1"/>
</dbReference>
<evidence type="ECO:0000256" key="4">
    <source>
        <dbReference type="ARBA" id="ARBA00023235"/>
    </source>
</evidence>
<dbReference type="InterPro" id="IPR014780">
    <property type="entry name" value="tRNA_psdUridine_synth_TruB"/>
</dbReference>
<dbReference type="PANTHER" id="PTHR13767">
    <property type="entry name" value="TRNA-PSEUDOURIDINE SYNTHASE"/>
    <property type="match status" value="1"/>
</dbReference>
<dbReference type="AlphaFoldDB" id="A0A8J5XQA8"/>
<evidence type="ECO:0000256" key="1">
    <source>
        <dbReference type="ARBA" id="ARBA00008999"/>
    </source>
</evidence>
<keyword evidence="4" id="KW-0413">Isomerase</keyword>
<comment type="caution">
    <text evidence="8">The sequence shown here is derived from an EMBL/GenBank/DDBJ whole genome shotgun (WGS) entry which is preliminary data.</text>
</comment>
<comment type="similarity">
    <text evidence="1">Belongs to the pseudouridine synthase TruB family.</text>
</comment>
<dbReference type="Proteomes" id="UP000751190">
    <property type="component" value="Unassembled WGS sequence"/>
</dbReference>
<organism evidence="8 9">
    <name type="scientific">Diacronema lutheri</name>
    <name type="common">Unicellular marine alga</name>
    <name type="synonym">Monochrysis lutheri</name>
    <dbReference type="NCBI Taxonomy" id="2081491"/>
    <lineage>
        <taxon>Eukaryota</taxon>
        <taxon>Haptista</taxon>
        <taxon>Haptophyta</taxon>
        <taxon>Pavlovophyceae</taxon>
        <taxon>Pavlovales</taxon>
        <taxon>Pavlovaceae</taxon>
        <taxon>Diacronema</taxon>
    </lineage>
</organism>
<dbReference type="GO" id="GO:0006400">
    <property type="term" value="P:tRNA modification"/>
    <property type="evidence" value="ECO:0007669"/>
    <property type="project" value="TreeGrafter"/>
</dbReference>
<feature type="domain" description="tRNA pseudouridylate synthase B C-terminal" evidence="7">
    <location>
        <begin position="266"/>
        <end position="296"/>
    </location>
</feature>
<dbReference type="PANTHER" id="PTHR13767:SF2">
    <property type="entry name" value="PSEUDOURIDYLATE SYNTHASE TRUB1"/>
    <property type="match status" value="1"/>
</dbReference>
<evidence type="ECO:0000256" key="5">
    <source>
        <dbReference type="SAM" id="MobiDB-lite"/>
    </source>
</evidence>
<keyword evidence="9" id="KW-1185">Reference proteome</keyword>
<proteinExistence type="inferred from homology"/>
<evidence type="ECO:0000259" key="6">
    <source>
        <dbReference type="Pfam" id="PF01509"/>
    </source>
</evidence>
<dbReference type="GO" id="GO:0005634">
    <property type="term" value="C:nucleus"/>
    <property type="evidence" value="ECO:0007669"/>
    <property type="project" value="TreeGrafter"/>
</dbReference>
<dbReference type="Pfam" id="PF16198">
    <property type="entry name" value="TruB_C_2"/>
    <property type="match status" value="1"/>
</dbReference>
<feature type="region of interest" description="Disordered" evidence="5">
    <location>
        <begin position="336"/>
        <end position="381"/>
    </location>
</feature>
<dbReference type="InterPro" id="IPR032819">
    <property type="entry name" value="TruB_C"/>
</dbReference>
<dbReference type="HAMAP" id="MF_01080">
    <property type="entry name" value="TruB_bact"/>
    <property type="match status" value="1"/>
</dbReference>
<dbReference type="CDD" id="cd02573">
    <property type="entry name" value="PseudoU_synth_EcTruB"/>
    <property type="match status" value="1"/>
</dbReference>
<accession>A0A8J5XQA8</accession>
<evidence type="ECO:0000313" key="8">
    <source>
        <dbReference type="EMBL" id="KAG8468284.1"/>
    </source>
</evidence>
<dbReference type="GO" id="GO:0003723">
    <property type="term" value="F:RNA binding"/>
    <property type="evidence" value="ECO:0007669"/>
    <property type="project" value="InterPro"/>
</dbReference>